<dbReference type="PANTHER" id="PTHR43861">
    <property type="entry name" value="TRANS-ACONITATE 2-METHYLTRANSFERASE-RELATED"/>
    <property type="match status" value="1"/>
</dbReference>
<gene>
    <name evidence="3" type="ORF">C7448_10992</name>
</gene>
<keyword evidence="3" id="KW-0489">Methyltransferase</keyword>
<keyword evidence="4" id="KW-1185">Reference proteome</keyword>
<accession>A0A3E0HHI9</accession>
<dbReference type="RefSeq" id="WP_115902026.1">
    <property type="nucleotide sequence ID" value="NZ_QUNS01000009.1"/>
</dbReference>
<keyword evidence="1 3" id="KW-0808">Transferase</keyword>
<dbReference type="AlphaFoldDB" id="A0A3E0HHI9"/>
<protein>
    <submittedName>
        <fullName evidence="3">Methyltransferase family protein</fullName>
    </submittedName>
</protein>
<dbReference type="OrthoDB" id="9804312at2"/>
<feature type="domain" description="Methyltransferase type 11" evidence="2">
    <location>
        <begin position="50"/>
        <end position="140"/>
    </location>
</feature>
<reference evidence="3 4" key="1">
    <citation type="submission" date="2018-08" db="EMBL/GenBank/DDBJ databases">
        <title>Genomic Encyclopedia of Type Strains, Phase IV (KMG-IV): sequencing the most valuable type-strain genomes for metagenomic binning, comparative biology and taxonomic classification.</title>
        <authorList>
            <person name="Goeker M."/>
        </authorList>
    </citation>
    <scope>NUCLEOTIDE SEQUENCE [LARGE SCALE GENOMIC DNA]</scope>
    <source>
        <strain evidence="3 4">DSM 18841</strain>
    </source>
</reference>
<dbReference type="InterPro" id="IPR013216">
    <property type="entry name" value="Methyltransf_11"/>
</dbReference>
<organism evidence="3 4">
    <name type="scientific">Tenacibaculum gallaicum</name>
    <dbReference type="NCBI Taxonomy" id="561505"/>
    <lineage>
        <taxon>Bacteria</taxon>
        <taxon>Pseudomonadati</taxon>
        <taxon>Bacteroidota</taxon>
        <taxon>Flavobacteriia</taxon>
        <taxon>Flavobacteriales</taxon>
        <taxon>Flavobacteriaceae</taxon>
        <taxon>Tenacibaculum</taxon>
    </lineage>
</organism>
<dbReference type="InterPro" id="IPR029063">
    <property type="entry name" value="SAM-dependent_MTases_sf"/>
</dbReference>
<evidence type="ECO:0000259" key="2">
    <source>
        <dbReference type="Pfam" id="PF08241"/>
    </source>
</evidence>
<evidence type="ECO:0000313" key="3">
    <source>
        <dbReference type="EMBL" id="REH45840.1"/>
    </source>
</evidence>
<dbReference type="SUPFAM" id="SSF53335">
    <property type="entry name" value="S-adenosyl-L-methionine-dependent methyltransferases"/>
    <property type="match status" value="1"/>
</dbReference>
<name>A0A3E0HHI9_9FLAO</name>
<dbReference type="Gene3D" id="3.40.50.150">
    <property type="entry name" value="Vaccinia Virus protein VP39"/>
    <property type="match status" value="1"/>
</dbReference>
<dbReference type="EMBL" id="QUNS01000009">
    <property type="protein sequence ID" value="REH45840.1"/>
    <property type="molecule type" value="Genomic_DNA"/>
</dbReference>
<sequence length="212" mass="24025">MEKQSELKYKEFWNERYQDSGFAYGKEPNLFFKEQVQKLKPETMLLPADGEGRNGVFAAKLGWNVTATDLSIEGKNKAQKLANESGVPLKYIVGDIQNLEFPKESFDAIALVYAHFSAWKISIIHQKLTTLLKPGGYIIFEAFSKNHLDYQKDNQKIGGPKDIDMLFSIEQIQQDFAGLEIQVLEEKEVFLNEGACHNGKGSVIRFIGKKIS</sequence>
<dbReference type="PANTHER" id="PTHR43861:SF3">
    <property type="entry name" value="PUTATIVE (AFU_ORTHOLOGUE AFUA_2G14390)-RELATED"/>
    <property type="match status" value="1"/>
</dbReference>
<dbReference type="GO" id="GO:0032259">
    <property type="term" value="P:methylation"/>
    <property type="evidence" value="ECO:0007669"/>
    <property type="project" value="UniProtKB-KW"/>
</dbReference>
<evidence type="ECO:0000313" key="4">
    <source>
        <dbReference type="Proteomes" id="UP000256884"/>
    </source>
</evidence>
<comment type="caution">
    <text evidence="3">The sequence shown here is derived from an EMBL/GenBank/DDBJ whole genome shotgun (WGS) entry which is preliminary data.</text>
</comment>
<dbReference type="GO" id="GO:0008757">
    <property type="term" value="F:S-adenosylmethionine-dependent methyltransferase activity"/>
    <property type="evidence" value="ECO:0007669"/>
    <property type="project" value="InterPro"/>
</dbReference>
<dbReference type="Pfam" id="PF08241">
    <property type="entry name" value="Methyltransf_11"/>
    <property type="match status" value="1"/>
</dbReference>
<proteinExistence type="predicted"/>
<evidence type="ECO:0000256" key="1">
    <source>
        <dbReference type="ARBA" id="ARBA00022679"/>
    </source>
</evidence>
<dbReference type="Proteomes" id="UP000256884">
    <property type="component" value="Unassembled WGS sequence"/>
</dbReference>
<dbReference type="CDD" id="cd02440">
    <property type="entry name" value="AdoMet_MTases"/>
    <property type="match status" value="1"/>
</dbReference>